<comment type="caution">
    <text evidence="1">The sequence shown here is derived from an EMBL/GenBank/DDBJ whole genome shotgun (WGS) entry which is preliminary data.</text>
</comment>
<name>A0A9X8E8G2_APHAT</name>
<dbReference type="Proteomes" id="UP000275652">
    <property type="component" value="Unassembled WGS sequence"/>
</dbReference>
<organism evidence="1 2">
    <name type="scientific">Aphanomyces astaci</name>
    <name type="common">Crayfish plague agent</name>
    <dbReference type="NCBI Taxonomy" id="112090"/>
    <lineage>
        <taxon>Eukaryota</taxon>
        <taxon>Sar</taxon>
        <taxon>Stramenopiles</taxon>
        <taxon>Oomycota</taxon>
        <taxon>Saprolegniomycetes</taxon>
        <taxon>Saprolegniales</taxon>
        <taxon>Verrucalvaceae</taxon>
        <taxon>Aphanomyces</taxon>
    </lineage>
</organism>
<sequence length="225" mass="26292">MVRSFAWKTWSNVAHSYGQVTIPTFEWIAHLFPHFSSVAAVLEKTLGLLGHLYHIVECLVQSKITFILKLNALEDAIDKETKLMETMAATAIGEEVRNEMDLHEHRRRSLMDIYNFMQSENVLGVANYALEYMMNATQKDVQARTKQMVCPSKFKNNVLQGHILRRFINGVMEQTLYAAFRTWEMSMRELRVEQSTLAYRTKQGLILDLRKSRRQDRYRLLVNSK</sequence>
<accession>A0A9X8E8G2</accession>
<reference evidence="1 2" key="1">
    <citation type="journal article" date="2018" name="J. Invertebr. Pathol.">
        <title>New genotyping method for the causative agent of crayfish plague (Aphanomyces astaci) based on whole genome data.</title>
        <authorList>
            <person name="Minardi D."/>
            <person name="Studholme D.J."/>
            <person name="van der Giezen M."/>
            <person name="Pretto T."/>
            <person name="Oidtmann B."/>
        </authorList>
    </citation>
    <scope>NUCLEOTIDE SEQUENCE [LARGE SCALE GENOMIC DNA]</scope>
    <source>
        <strain evidence="1 2">KB13</strain>
    </source>
</reference>
<evidence type="ECO:0000313" key="1">
    <source>
        <dbReference type="EMBL" id="RLO11624.1"/>
    </source>
</evidence>
<evidence type="ECO:0000313" key="2">
    <source>
        <dbReference type="Proteomes" id="UP000275652"/>
    </source>
</evidence>
<gene>
    <name evidence="1" type="ORF">DYB28_006109</name>
</gene>
<dbReference type="AlphaFoldDB" id="A0A9X8E8G2"/>
<proteinExistence type="predicted"/>
<dbReference type="EMBL" id="QUTI01015499">
    <property type="protein sequence ID" value="RLO11624.1"/>
    <property type="molecule type" value="Genomic_DNA"/>
</dbReference>
<protein>
    <submittedName>
        <fullName evidence="1">Uncharacterized protein</fullName>
    </submittedName>
</protein>